<organism evidence="2 3">
    <name type="scientific">Psylliodes chrysocephalus</name>
    <dbReference type="NCBI Taxonomy" id="3402493"/>
    <lineage>
        <taxon>Eukaryota</taxon>
        <taxon>Metazoa</taxon>
        <taxon>Ecdysozoa</taxon>
        <taxon>Arthropoda</taxon>
        <taxon>Hexapoda</taxon>
        <taxon>Insecta</taxon>
        <taxon>Pterygota</taxon>
        <taxon>Neoptera</taxon>
        <taxon>Endopterygota</taxon>
        <taxon>Coleoptera</taxon>
        <taxon>Polyphaga</taxon>
        <taxon>Cucujiformia</taxon>
        <taxon>Chrysomeloidea</taxon>
        <taxon>Chrysomelidae</taxon>
        <taxon>Galerucinae</taxon>
        <taxon>Alticini</taxon>
        <taxon>Psylliodes</taxon>
    </lineage>
</organism>
<keyword evidence="3" id="KW-1185">Reference proteome</keyword>
<accession>A0A9P0GJ00</accession>
<gene>
    <name evidence="2" type="ORF">PSYICH_LOCUS11350</name>
</gene>
<sequence length="152" mass="17362">MVGNNSKSMRLLQAEARKNKELATKLDEFRKKNAQTRLTKNYEKDNPDFDIPSSSDASSSEAVEEEVKPELPSIIIHQNVVIRSRNAITSDSNNNNNVIGLVTEIVDNVIDAAIEQYENREASLYTKAGQLRKRRQVQEMLYQKKIQKKVQI</sequence>
<evidence type="ECO:0000256" key="1">
    <source>
        <dbReference type="SAM" id="MobiDB-lite"/>
    </source>
</evidence>
<evidence type="ECO:0000313" key="2">
    <source>
        <dbReference type="EMBL" id="CAH1111007.1"/>
    </source>
</evidence>
<proteinExistence type="predicted"/>
<feature type="region of interest" description="Disordered" evidence="1">
    <location>
        <begin position="33"/>
        <end position="68"/>
    </location>
</feature>
<dbReference type="EMBL" id="OV651817">
    <property type="protein sequence ID" value="CAH1111007.1"/>
    <property type="molecule type" value="Genomic_DNA"/>
</dbReference>
<evidence type="ECO:0000313" key="3">
    <source>
        <dbReference type="Proteomes" id="UP001153636"/>
    </source>
</evidence>
<dbReference type="AlphaFoldDB" id="A0A9P0GJ00"/>
<protein>
    <submittedName>
        <fullName evidence="2">Uncharacterized protein</fullName>
    </submittedName>
</protein>
<name>A0A9P0GJ00_9CUCU</name>
<dbReference type="Proteomes" id="UP001153636">
    <property type="component" value="Chromosome 5"/>
</dbReference>
<reference evidence="2" key="1">
    <citation type="submission" date="2022-01" db="EMBL/GenBank/DDBJ databases">
        <authorList>
            <person name="King R."/>
        </authorList>
    </citation>
    <scope>NUCLEOTIDE SEQUENCE</scope>
</reference>